<gene>
    <name evidence="1" type="ORF">L602_002000000060</name>
</gene>
<keyword evidence="2" id="KW-1185">Reference proteome</keyword>
<organism evidence="1 2">
    <name type="scientific">Cupriavidus gilardii J11</name>
    <dbReference type="NCBI Taxonomy" id="936133"/>
    <lineage>
        <taxon>Bacteria</taxon>
        <taxon>Pseudomonadati</taxon>
        <taxon>Pseudomonadota</taxon>
        <taxon>Betaproteobacteria</taxon>
        <taxon>Burkholderiales</taxon>
        <taxon>Burkholderiaceae</taxon>
        <taxon>Cupriavidus</taxon>
    </lineage>
</organism>
<proteinExistence type="predicted"/>
<dbReference type="InterPro" id="IPR008183">
    <property type="entry name" value="Aldose_1/G6P_1-epimerase"/>
</dbReference>
<dbReference type="InterPro" id="IPR011013">
    <property type="entry name" value="Gal_mutarotase_sf_dom"/>
</dbReference>
<dbReference type="InterPro" id="IPR014718">
    <property type="entry name" value="GH-type_carb-bd"/>
</dbReference>
<comment type="caution">
    <text evidence="1">The sequence shown here is derived from an EMBL/GenBank/DDBJ whole genome shotgun (WGS) entry which is preliminary data.</text>
</comment>
<dbReference type="Gene3D" id="2.70.98.10">
    <property type="match status" value="1"/>
</dbReference>
<name>A0A562BMU2_9BURK</name>
<evidence type="ECO:0000313" key="2">
    <source>
        <dbReference type="Proteomes" id="UP000318141"/>
    </source>
</evidence>
<sequence>MPAHPTVRFQDQDLIRIGNRRHALLLAPSAGGRLVRWIHDGSDMLYWPQDADWSRPARIRGGNPLLFPFIGRHFVDGEAGRWRAPDGVVRALPQHGFARDLPFEVSEVDPRGSIRMALTDSALTHDSYPYAFAFEVAYRLTDDALEAEFRVENRGDTPMPFYAGHHFYFAVPHQLRTQARLSMPPARRVRQRADGSLTEGIAGERDYALDDPRLQDTFHVLDHPVPPCELMMPANAPAEGTRLRFHLDAPGSTVPWQAITTWTEREDADFYCVEPWLGLPDAIHRTGAAIWLPPGAQHCALCRIEVTRSGTPN</sequence>
<dbReference type="Proteomes" id="UP000318141">
    <property type="component" value="Unassembled WGS sequence"/>
</dbReference>
<dbReference type="PANTHER" id="PTHR11122">
    <property type="entry name" value="APOSPORY-ASSOCIATED PROTEIN C-RELATED"/>
    <property type="match status" value="1"/>
</dbReference>
<protein>
    <submittedName>
        <fullName evidence="1">Galactose mutarotase-like enzyme</fullName>
    </submittedName>
</protein>
<reference evidence="1 2" key="1">
    <citation type="submission" date="2019-07" db="EMBL/GenBank/DDBJ databases">
        <title>Genome sequencing of lignin-degrading bacterial isolates.</title>
        <authorList>
            <person name="Gladden J."/>
        </authorList>
    </citation>
    <scope>NUCLEOTIDE SEQUENCE [LARGE SCALE GENOMIC DNA]</scope>
    <source>
        <strain evidence="1 2">J11</strain>
    </source>
</reference>
<dbReference type="SUPFAM" id="SSF74650">
    <property type="entry name" value="Galactose mutarotase-like"/>
    <property type="match status" value="1"/>
</dbReference>
<accession>A0A562BMU2</accession>
<evidence type="ECO:0000313" key="1">
    <source>
        <dbReference type="EMBL" id="TWG86401.1"/>
    </source>
</evidence>
<dbReference type="GO" id="GO:0005975">
    <property type="term" value="P:carbohydrate metabolic process"/>
    <property type="evidence" value="ECO:0007669"/>
    <property type="project" value="InterPro"/>
</dbReference>
<dbReference type="AlphaFoldDB" id="A0A562BMU2"/>
<dbReference type="OrthoDB" id="9790727at2"/>
<dbReference type="Pfam" id="PF01263">
    <property type="entry name" value="Aldose_epim"/>
    <property type="match status" value="1"/>
</dbReference>
<dbReference type="PANTHER" id="PTHR11122:SF13">
    <property type="entry name" value="GLUCOSE-6-PHOSPHATE 1-EPIMERASE"/>
    <property type="match status" value="1"/>
</dbReference>
<dbReference type="GO" id="GO:0030246">
    <property type="term" value="F:carbohydrate binding"/>
    <property type="evidence" value="ECO:0007669"/>
    <property type="project" value="InterPro"/>
</dbReference>
<dbReference type="GO" id="GO:0016853">
    <property type="term" value="F:isomerase activity"/>
    <property type="evidence" value="ECO:0007669"/>
    <property type="project" value="InterPro"/>
</dbReference>
<dbReference type="EMBL" id="VLJN01000013">
    <property type="protein sequence ID" value="TWG86401.1"/>
    <property type="molecule type" value="Genomic_DNA"/>
</dbReference>